<sequence length="227" mass="25742">MTRVPRGIENASGLLVLNLSENNLTAIPEELFVQCTNLMLLDLSDNQLQTLPAHLRRCSSLQQLILSRNPLQHYPLRAVAAIKHLQVLHLSNTQRRLDNIPSELDRLEKLVDLDLSENQLNRIPEPVFQLRSLRKLDVSRNAITDLSMLTDNWPNLEYLNLSYNQLLCLPSGLTRLTKLRKLYINNNQLNFDGIPSGIGKLNDLEVFDAAHNLLENIPEDCLALAAI</sequence>
<protein>
    <submittedName>
        <fullName evidence="3">Uncharacterized protein</fullName>
    </submittedName>
</protein>
<dbReference type="AlphaFoldDB" id="A0A3P7LA78"/>
<accession>A0A3P7LA78</accession>
<organism evidence="3 4">
    <name type="scientific">Dibothriocephalus latus</name>
    <name type="common">Fish tapeworm</name>
    <name type="synonym">Diphyllobothrium latum</name>
    <dbReference type="NCBI Taxonomy" id="60516"/>
    <lineage>
        <taxon>Eukaryota</taxon>
        <taxon>Metazoa</taxon>
        <taxon>Spiralia</taxon>
        <taxon>Lophotrochozoa</taxon>
        <taxon>Platyhelminthes</taxon>
        <taxon>Cestoda</taxon>
        <taxon>Eucestoda</taxon>
        <taxon>Diphyllobothriidea</taxon>
        <taxon>Diphyllobothriidae</taxon>
        <taxon>Dibothriocephalus</taxon>
    </lineage>
</organism>
<dbReference type="PANTHER" id="PTHR48051:SF54">
    <property type="entry name" value="LEUCINE-RICH REPEAT-CONTAINING PROTEIN"/>
    <property type="match status" value="1"/>
</dbReference>
<gene>
    <name evidence="3" type="ORF">DILT_LOCUS9425</name>
</gene>
<proteinExistence type="predicted"/>
<dbReference type="Pfam" id="PF13855">
    <property type="entry name" value="LRR_8"/>
    <property type="match status" value="2"/>
</dbReference>
<dbReference type="SMART" id="SM00369">
    <property type="entry name" value="LRR_TYP"/>
    <property type="match status" value="6"/>
</dbReference>
<dbReference type="SMART" id="SM00364">
    <property type="entry name" value="LRR_BAC"/>
    <property type="match status" value="5"/>
</dbReference>
<dbReference type="InterPro" id="IPR001611">
    <property type="entry name" value="Leu-rich_rpt"/>
</dbReference>
<dbReference type="PRINTS" id="PR00019">
    <property type="entry name" value="LEURICHRPT"/>
</dbReference>
<dbReference type="Proteomes" id="UP000281553">
    <property type="component" value="Unassembled WGS sequence"/>
</dbReference>
<reference evidence="3 4" key="1">
    <citation type="submission" date="2018-11" db="EMBL/GenBank/DDBJ databases">
        <authorList>
            <consortium name="Pathogen Informatics"/>
        </authorList>
    </citation>
    <scope>NUCLEOTIDE SEQUENCE [LARGE SCALE GENOMIC DNA]</scope>
</reference>
<dbReference type="Gene3D" id="3.80.10.10">
    <property type="entry name" value="Ribonuclease Inhibitor"/>
    <property type="match status" value="2"/>
</dbReference>
<dbReference type="InterPro" id="IPR032675">
    <property type="entry name" value="LRR_dom_sf"/>
</dbReference>
<keyword evidence="4" id="KW-1185">Reference proteome</keyword>
<evidence type="ECO:0000313" key="4">
    <source>
        <dbReference type="Proteomes" id="UP000281553"/>
    </source>
</evidence>
<evidence type="ECO:0000256" key="1">
    <source>
        <dbReference type="ARBA" id="ARBA00022614"/>
    </source>
</evidence>
<dbReference type="PROSITE" id="PS51450">
    <property type="entry name" value="LRR"/>
    <property type="match status" value="4"/>
</dbReference>
<dbReference type="InterPro" id="IPR050216">
    <property type="entry name" value="LRR_domain-containing"/>
</dbReference>
<keyword evidence="1" id="KW-0433">Leucine-rich repeat</keyword>
<dbReference type="SUPFAM" id="SSF52058">
    <property type="entry name" value="L domain-like"/>
    <property type="match status" value="1"/>
</dbReference>
<dbReference type="PANTHER" id="PTHR48051">
    <property type="match status" value="1"/>
</dbReference>
<keyword evidence="2" id="KW-0677">Repeat</keyword>
<name>A0A3P7LA78_DIBLA</name>
<dbReference type="GO" id="GO:0005737">
    <property type="term" value="C:cytoplasm"/>
    <property type="evidence" value="ECO:0007669"/>
    <property type="project" value="TreeGrafter"/>
</dbReference>
<dbReference type="InterPro" id="IPR003591">
    <property type="entry name" value="Leu-rich_rpt_typical-subtyp"/>
</dbReference>
<dbReference type="EMBL" id="UYRU01056803">
    <property type="protein sequence ID" value="VDN13594.1"/>
    <property type="molecule type" value="Genomic_DNA"/>
</dbReference>
<dbReference type="OrthoDB" id="20529at2759"/>
<evidence type="ECO:0000256" key="2">
    <source>
        <dbReference type="ARBA" id="ARBA00022737"/>
    </source>
</evidence>
<evidence type="ECO:0000313" key="3">
    <source>
        <dbReference type="EMBL" id="VDN13594.1"/>
    </source>
</evidence>